<dbReference type="AlphaFoldDB" id="A0A2V1DP34"/>
<dbReference type="PANTHER" id="PTHR33112:SF15">
    <property type="entry name" value="HETEROKARYON INCOMPATIBILITY DOMAIN-CONTAINING PROTEIN"/>
    <property type="match status" value="1"/>
</dbReference>
<dbReference type="Proteomes" id="UP000244855">
    <property type="component" value="Unassembled WGS sequence"/>
</dbReference>
<protein>
    <submittedName>
        <fullName evidence="2">HET-domain-containing protein</fullName>
    </submittedName>
</protein>
<feature type="domain" description="Heterokaryon incompatibility" evidence="1">
    <location>
        <begin position="198"/>
        <end position="355"/>
    </location>
</feature>
<dbReference type="PANTHER" id="PTHR33112">
    <property type="entry name" value="DOMAIN PROTEIN, PUTATIVE-RELATED"/>
    <property type="match status" value="1"/>
</dbReference>
<dbReference type="InterPro" id="IPR010730">
    <property type="entry name" value="HET"/>
</dbReference>
<proteinExistence type="predicted"/>
<dbReference type="OrthoDB" id="3486565at2759"/>
<dbReference type="Pfam" id="PF06985">
    <property type="entry name" value="HET"/>
    <property type="match status" value="1"/>
</dbReference>
<reference evidence="2 3" key="1">
    <citation type="journal article" date="2018" name="Sci. Rep.">
        <title>Comparative genomics provides insights into the lifestyle and reveals functional heterogeneity of dark septate endophytic fungi.</title>
        <authorList>
            <person name="Knapp D.G."/>
            <person name="Nemeth J.B."/>
            <person name="Barry K."/>
            <person name="Hainaut M."/>
            <person name="Henrissat B."/>
            <person name="Johnson J."/>
            <person name="Kuo A."/>
            <person name="Lim J.H.P."/>
            <person name="Lipzen A."/>
            <person name="Nolan M."/>
            <person name="Ohm R.A."/>
            <person name="Tamas L."/>
            <person name="Grigoriev I.V."/>
            <person name="Spatafora J.W."/>
            <person name="Nagy L.G."/>
            <person name="Kovacs G.M."/>
        </authorList>
    </citation>
    <scope>NUCLEOTIDE SEQUENCE [LARGE SCALE GENOMIC DNA]</scope>
    <source>
        <strain evidence="2 3">DSE2036</strain>
    </source>
</reference>
<evidence type="ECO:0000313" key="3">
    <source>
        <dbReference type="Proteomes" id="UP000244855"/>
    </source>
</evidence>
<dbReference type="STRING" id="97972.A0A2V1DP34"/>
<organism evidence="2 3">
    <name type="scientific">Periconia macrospinosa</name>
    <dbReference type="NCBI Taxonomy" id="97972"/>
    <lineage>
        <taxon>Eukaryota</taxon>
        <taxon>Fungi</taxon>
        <taxon>Dikarya</taxon>
        <taxon>Ascomycota</taxon>
        <taxon>Pezizomycotina</taxon>
        <taxon>Dothideomycetes</taxon>
        <taxon>Pleosporomycetidae</taxon>
        <taxon>Pleosporales</taxon>
        <taxon>Massarineae</taxon>
        <taxon>Periconiaceae</taxon>
        <taxon>Periconia</taxon>
    </lineage>
</organism>
<name>A0A2V1DP34_9PLEO</name>
<dbReference type="EMBL" id="KZ805381">
    <property type="protein sequence ID" value="PVH99987.1"/>
    <property type="molecule type" value="Genomic_DNA"/>
</dbReference>
<evidence type="ECO:0000259" key="1">
    <source>
        <dbReference type="Pfam" id="PF06985"/>
    </source>
</evidence>
<accession>A0A2V1DP34</accession>
<keyword evidence="3" id="KW-1185">Reference proteome</keyword>
<evidence type="ECO:0000313" key="2">
    <source>
        <dbReference type="EMBL" id="PVH99987.1"/>
    </source>
</evidence>
<gene>
    <name evidence="2" type="ORF">DM02DRAFT_412360</name>
</gene>
<sequence length="710" mass="80694">MSSSEHGVYLTRPKSSQSRRCTLCKLIDRAIEEYAPVCDSYITWVGTRDRWEQSGSLRVIAKKEAVLVIRAYGMKPKTRRVLFDWLVRGKQTIPQYVDINCTILLQAGDAKQIQDPQMTESRPPRRYRTIPKNTYDPCWLYPSLRWSTIQNWITVCQLEHDDCSNPISPQLPSRYLDVGVSATDPIKLVVSNGACGQYACLSHCWGGAQPCKLTEETKSDYATEIPRTVLTAVFLDAIEVCKRIGLRRIWIDSLCIQQDSKEDWQHESQKMGQYYSNCTICISATSSASSFKTFEIVERPTVASSSGIDPETGPFSLLAYPFDLMEKKPHFGHSDKAEVVLENFPLLTRGWVFQERWLSPRVLHFCGHEAVFECAKLTTCECGQARVDFMDHSKEYTNLRGTTTSQEGLISKRSRLEHMSWDHLVTAYSSLKLTYNTDRLIAISGLASTLYEKRNKHYEGGEHAELPLYLAGIWRMDLLRDMTWFVGPSLIFATTEDTNAEAVASGIVRNSRYNNYVAPSWSWASVSDPIRYLLLDKPDSLFTLRNAHINLATDNPFGPVREGCYLHLKGKILTSSWELQTDIRNISVYILKDITGTQLLSRPEQRGIKFSPDYAVAKPGLNQLHPKATLYVFPLGTTGVAYTRTVMTQSDRAVVAEFRSTICLVLKKVEKHFHGMNVYERVGLTEYANYQNGTKNVDPNQYTEEELCII</sequence>